<gene>
    <name evidence="9" type="ORF">NP075_16095</name>
</gene>
<keyword evidence="2" id="KW-1003">Cell membrane</keyword>
<evidence type="ECO:0000256" key="2">
    <source>
        <dbReference type="ARBA" id="ARBA00022475"/>
    </source>
</evidence>
<evidence type="ECO:0000256" key="7">
    <source>
        <dbReference type="SAM" id="MobiDB-lite"/>
    </source>
</evidence>
<dbReference type="SMART" id="SM00382">
    <property type="entry name" value="AAA"/>
    <property type="match status" value="1"/>
</dbReference>
<keyword evidence="6" id="KW-0472">Membrane</keyword>
<dbReference type="PROSITE" id="PS00211">
    <property type="entry name" value="ABC_TRANSPORTER_1"/>
    <property type="match status" value="1"/>
</dbReference>
<evidence type="ECO:0000256" key="1">
    <source>
        <dbReference type="ARBA" id="ARBA00022448"/>
    </source>
</evidence>
<dbReference type="InterPro" id="IPR017871">
    <property type="entry name" value="ABC_transporter-like_CS"/>
</dbReference>
<dbReference type="InterPro" id="IPR003439">
    <property type="entry name" value="ABC_transporter-like_ATP-bd"/>
</dbReference>
<name>A0ABY5K2F2_9CELL</name>
<dbReference type="InterPro" id="IPR050166">
    <property type="entry name" value="ABC_transporter_ATP-bind"/>
</dbReference>
<feature type="region of interest" description="Disordered" evidence="7">
    <location>
        <begin position="1"/>
        <end position="20"/>
    </location>
</feature>
<dbReference type="RefSeq" id="WP_227566645.1">
    <property type="nucleotide sequence ID" value="NZ_CP101989.1"/>
</dbReference>
<keyword evidence="4 9" id="KW-0067">ATP-binding</keyword>
<dbReference type="PROSITE" id="PS50893">
    <property type="entry name" value="ABC_TRANSPORTER_2"/>
    <property type="match status" value="1"/>
</dbReference>
<feature type="domain" description="ABC transporter" evidence="8">
    <location>
        <begin position="45"/>
        <end position="265"/>
    </location>
</feature>
<evidence type="ECO:0000256" key="4">
    <source>
        <dbReference type="ARBA" id="ARBA00022840"/>
    </source>
</evidence>
<dbReference type="Proteomes" id="UP001317322">
    <property type="component" value="Chromosome"/>
</dbReference>
<reference evidence="9 10" key="1">
    <citation type="submission" date="2022-07" db="EMBL/GenBank/DDBJ databases">
        <title>Novel species in genus cellulomonas.</title>
        <authorList>
            <person name="Ye L."/>
        </authorList>
    </citation>
    <scope>NUCLEOTIDE SEQUENCE [LARGE SCALE GENOMIC DNA]</scope>
    <source>
        <strain evidence="10">zg-Y908</strain>
    </source>
</reference>
<feature type="region of interest" description="Disordered" evidence="7">
    <location>
        <begin position="277"/>
        <end position="300"/>
    </location>
</feature>
<dbReference type="Pfam" id="PF00005">
    <property type="entry name" value="ABC_tran"/>
    <property type="match status" value="1"/>
</dbReference>
<dbReference type="GO" id="GO:0005524">
    <property type="term" value="F:ATP binding"/>
    <property type="evidence" value="ECO:0007669"/>
    <property type="project" value="UniProtKB-KW"/>
</dbReference>
<dbReference type="EMBL" id="CP101989">
    <property type="protein sequence ID" value="UUI64621.1"/>
    <property type="molecule type" value="Genomic_DNA"/>
</dbReference>
<evidence type="ECO:0000256" key="5">
    <source>
        <dbReference type="ARBA" id="ARBA00022967"/>
    </source>
</evidence>
<keyword evidence="10" id="KW-1185">Reference proteome</keyword>
<keyword evidence="5" id="KW-1278">Translocase</keyword>
<evidence type="ECO:0000313" key="10">
    <source>
        <dbReference type="Proteomes" id="UP001317322"/>
    </source>
</evidence>
<evidence type="ECO:0000256" key="6">
    <source>
        <dbReference type="ARBA" id="ARBA00023136"/>
    </source>
</evidence>
<keyword evidence="3" id="KW-0547">Nucleotide-binding</keyword>
<dbReference type="InterPro" id="IPR027417">
    <property type="entry name" value="P-loop_NTPase"/>
</dbReference>
<organism evidence="9 10">
    <name type="scientific">Cellulomonas wangsupingiae</name>
    <dbReference type="NCBI Taxonomy" id="2968085"/>
    <lineage>
        <taxon>Bacteria</taxon>
        <taxon>Bacillati</taxon>
        <taxon>Actinomycetota</taxon>
        <taxon>Actinomycetes</taxon>
        <taxon>Micrococcales</taxon>
        <taxon>Cellulomonadaceae</taxon>
        <taxon>Cellulomonas</taxon>
    </lineage>
</organism>
<evidence type="ECO:0000259" key="8">
    <source>
        <dbReference type="PROSITE" id="PS50893"/>
    </source>
</evidence>
<evidence type="ECO:0000313" key="9">
    <source>
        <dbReference type="EMBL" id="UUI64621.1"/>
    </source>
</evidence>
<evidence type="ECO:0000256" key="3">
    <source>
        <dbReference type="ARBA" id="ARBA00022741"/>
    </source>
</evidence>
<accession>A0ABY5K2F2</accession>
<dbReference type="PANTHER" id="PTHR42788">
    <property type="entry name" value="TAURINE IMPORT ATP-BINDING PROTEIN-RELATED"/>
    <property type="match status" value="1"/>
</dbReference>
<dbReference type="Gene3D" id="3.40.50.300">
    <property type="entry name" value="P-loop containing nucleotide triphosphate hydrolases"/>
    <property type="match status" value="1"/>
</dbReference>
<proteinExistence type="predicted"/>
<keyword evidence="1" id="KW-0813">Transport</keyword>
<dbReference type="InterPro" id="IPR003593">
    <property type="entry name" value="AAA+_ATPase"/>
</dbReference>
<sequence>MAAHAGGLTAPGPTEDARVPAHSAVPAPAHGVLADERVTTDDGSVVVRDLVRAYGLGEGDGRVLRGLDLTIAAGEFVAILGRSGSGKSTLLRALAGLDHDVHGTGTIAVPERVSVVFQDSRLLPWARVLDNVVLGLRGPGARDLGTERLAEVGLAGRERAWPTELSGGEQQRVSLARSLVREPQLLLADEPFGALDALTRTRMHALLRDLCARHRPAVLLVTHDVDEAIALADRVVVLDAGRIALDTPVTHRDPADPGFVALRRGLLDALGVPPVVPSSGTPSTFPSTSLPTSLPHRSTP</sequence>
<dbReference type="SUPFAM" id="SSF52540">
    <property type="entry name" value="P-loop containing nucleoside triphosphate hydrolases"/>
    <property type="match status" value="1"/>
</dbReference>
<dbReference type="PANTHER" id="PTHR42788:SF17">
    <property type="entry name" value="ALIPHATIC SULFONATES IMPORT ATP-BINDING PROTEIN SSUB"/>
    <property type="match status" value="1"/>
</dbReference>
<protein>
    <submittedName>
        <fullName evidence="9">ABC transporter ATP-binding protein</fullName>
    </submittedName>
</protein>